<evidence type="ECO:0000256" key="6">
    <source>
        <dbReference type="RuleBase" id="RU362042"/>
    </source>
</evidence>
<dbReference type="NCBIfam" id="TIGR02227">
    <property type="entry name" value="sigpep_I_bact"/>
    <property type="match status" value="1"/>
</dbReference>
<dbReference type="CDD" id="cd06530">
    <property type="entry name" value="S26_SPase_I"/>
    <property type="match status" value="1"/>
</dbReference>
<dbReference type="Proteomes" id="UP000231382">
    <property type="component" value="Unassembled WGS sequence"/>
</dbReference>
<comment type="subcellular location">
    <subcellularLocation>
        <location evidence="6">Membrane</location>
        <topology evidence="6">Single-pass type II membrane protein</topology>
    </subcellularLocation>
</comment>
<dbReference type="GO" id="GO:0009003">
    <property type="term" value="F:signal peptidase activity"/>
    <property type="evidence" value="ECO:0007669"/>
    <property type="project" value="UniProtKB-EC"/>
</dbReference>
<keyword evidence="6" id="KW-0472">Membrane</keyword>
<evidence type="ECO:0000256" key="4">
    <source>
        <dbReference type="ARBA" id="ARBA00022801"/>
    </source>
</evidence>
<evidence type="ECO:0000256" key="2">
    <source>
        <dbReference type="ARBA" id="ARBA00009370"/>
    </source>
</evidence>
<dbReference type="InterPro" id="IPR000223">
    <property type="entry name" value="Pept_S26A_signal_pept_1"/>
</dbReference>
<feature type="active site" evidence="5">
    <location>
        <position position="114"/>
    </location>
</feature>
<feature type="domain" description="Peptidase S26" evidence="7">
    <location>
        <begin position="41"/>
        <end position="193"/>
    </location>
</feature>
<dbReference type="InterPro" id="IPR036286">
    <property type="entry name" value="LexA/Signal_pep-like_sf"/>
</dbReference>
<dbReference type="AlphaFoldDB" id="A0A2H0W5K1"/>
<evidence type="ECO:0000313" key="9">
    <source>
        <dbReference type="Proteomes" id="UP000231382"/>
    </source>
</evidence>
<dbReference type="SUPFAM" id="SSF51306">
    <property type="entry name" value="LexA/Signal peptidase"/>
    <property type="match status" value="1"/>
</dbReference>
<dbReference type="GO" id="GO:0006465">
    <property type="term" value="P:signal peptide processing"/>
    <property type="evidence" value="ECO:0007669"/>
    <property type="project" value="InterPro"/>
</dbReference>
<dbReference type="PANTHER" id="PTHR43390:SF1">
    <property type="entry name" value="CHLOROPLAST PROCESSING PEPTIDASE"/>
    <property type="match status" value="1"/>
</dbReference>
<accession>A0A2H0W5K1</accession>
<dbReference type="PANTHER" id="PTHR43390">
    <property type="entry name" value="SIGNAL PEPTIDASE I"/>
    <property type="match status" value="1"/>
</dbReference>
<dbReference type="InterPro" id="IPR019757">
    <property type="entry name" value="Pept_S26A_signal_pept_1_Lys-AS"/>
</dbReference>
<dbReference type="Pfam" id="PF10502">
    <property type="entry name" value="Peptidase_S26"/>
    <property type="match status" value="1"/>
</dbReference>
<dbReference type="GO" id="GO:0016020">
    <property type="term" value="C:membrane"/>
    <property type="evidence" value="ECO:0007669"/>
    <property type="project" value="UniProtKB-SubCell"/>
</dbReference>
<evidence type="ECO:0000256" key="3">
    <source>
        <dbReference type="ARBA" id="ARBA00013208"/>
    </source>
</evidence>
<sequence>MNNEVNTEVAPSVIAPQEIDVSIGSRSWLYKLIYGGGIIFDLTKWLVLILVVLAIINTLFFSVFVVSGVSMSPTFKDGDWIFWSKNIYNDTKPQRGDIIILSYPGDPTNKTYIKRIVGLPGEKIEIKDEYVFVNDAKKDEDYIRYSVGTDPGGVWTLTSDQYFVMGDNRPNSNDSRYFGPVGKRFIRGKAISRLLPAFQLTSDM</sequence>
<evidence type="ECO:0000259" key="7">
    <source>
        <dbReference type="Pfam" id="PF10502"/>
    </source>
</evidence>
<keyword evidence="4 6" id="KW-0378">Hydrolase</keyword>
<organism evidence="8 9">
    <name type="scientific">Candidatus Berkelbacteria bacterium CG10_big_fil_rev_8_21_14_0_10_43_13</name>
    <dbReference type="NCBI Taxonomy" id="1974514"/>
    <lineage>
        <taxon>Bacteria</taxon>
        <taxon>Candidatus Berkelbacteria</taxon>
    </lineage>
</organism>
<keyword evidence="6" id="KW-0645">Protease</keyword>
<evidence type="ECO:0000313" key="8">
    <source>
        <dbReference type="EMBL" id="PIS07366.1"/>
    </source>
</evidence>
<name>A0A2H0W5K1_9BACT</name>
<keyword evidence="6" id="KW-1133">Transmembrane helix</keyword>
<comment type="catalytic activity">
    <reaction evidence="1 6">
        <text>Cleavage of hydrophobic, N-terminal signal or leader sequences from secreted and periplasmic proteins.</text>
        <dbReference type="EC" id="3.4.21.89"/>
    </reaction>
</comment>
<dbReference type="GO" id="GO:0004252">
    <property type="term" value="F:serine-type endopeptidase activity"/>
    <property type="evidence" value="ECO:0007669"/>
    <property type="project" value="InterPro"/>
</dbReference>
<dbReference type="Gene3D" id="2.10.109.10">
    <property type="entry name" value="Umud Fragment, subunit A"/>
    <property type="match status" value="1"/>
</dbReference>
<keyword evidence="6" id="KW-0812">Transmembrane</keyword>
<dbReference type="EC" id="3.4.21.89" evidence="3 6"/>
<comment type="caution">
    <text evidence="8">The sequence shown here is derived from an EMBL/GenBank/DDBJ whole genome shotgun (WGS) entry which is preliminary data.</text>
</comment>
<evidence type="ECO:0000256" key="5">
    <source>
        <dbReference type="PIRSR" id="PIRSR600223-1"/>
    </source>
</evidence>
<dbReference type="InterPro" id="IPR019758">
    <property type="entry name" value="Pept_S26A_signal_pept_1_CS"/>
</dbReference>
<gene>
    <name evidence="8" type="primary">lepB</name>
    <name evidence="8" type="ORF">COT78_03975</name>
</gene>
<reference evidence="9" key="1">
    <citation type="submission" date="2017-09" db="EMBL/GenBank/DDBJ databases">
        <title>Depth-based differentiation of microbial function through sediment-hosted aquifers and enrichment of novel symbionts in the deep terrestrial subsurface.</title>
        <authorList>
            <person name="Probst A.J."/>
            <person name="Ladd B."/>
            <person name="Jarett J.K."/>
            <person name="Geller-Mcgrath D.E."/>
            <person name="Sieber C.M.K."/>
            <person name="Emerson J.B."/>
            <person name="Anantharaman K."/>
            <person name="Thomas B.C."/>
            <person name="Malmstrom R."/>
            <person name="Stieglmeier M."/>
            <person name="Klingl A."/>
            <person name="Woyke T."/>
            <person name="Ryan C.M."/>
            <person name="Banfield J.F."/>
        </authorList>
    </citation>
    <scope>NUCLEOTIDE SEQUENCE [LARGE SCALE GENOMIC DNA]</scope>
</reference>
<dbReference type="PRINTS" id="PR00727">
    <property type="entry name" value="LEADERPTASE"/>
</dbReference>
<evidence type="ECO:0000256" key="1">
    <source>
        <dbReference type="ARBA" id="ARBA00000677"/>
    </source>
</evidence>
<dbReference type="PROSITE" id="PS00761">
    <property type="entry name" value="SPASE_I_3"/>
    <property type="match status" value="1"/>
</dbReference>
<protein>
    <recommendedName>
        <fullName evidence="3 6">Signal peptidase I</fullName>
        <ecNumber evidence="3 6">3.4.21.89</ecNumber>
    </recommendedName>
</protein>
<proteinExistence type="inferred from homology"/>
<comment type="similarity">
    <text evidence="2 6">Belongs to the peptidase S26 family.</text>
</comment>
<dbReference type="EMBL" id="PEZW01000027">
    <property type="protein sequence ID" value="PIS07366.1"/>
    <property type="molecule type" value="Genomic_DNA"/>
</dbReference>
<feature type="transmembrane region" description="Helical" evidence="6">
    <location>
        <begin position="45"/>
        <end position="66"/>
    </location>
</feature>
<dbReference type="InterPro" id="IPR019533">
    <property type="entry name" value="Peptidase_S26"/>
</dbReference>
<feature type="active site" evidence="5">
    <location>
        <position position="70"/>
    </location>
</feature>
<dbReference type="PROSITE" id="PS00760">
    <property type="entry name" value="SPASE_I_2"/>
    <property type="match status" value="1"/>
</dbReference>